<reference evidence="2" key="1">
    <citation type="journal article" date="2015" name="Genome Announc.">
        <title>Draft Genome Sequence of Tolypothrix boutellei Strain VB521301.</title>
        <authorList>
            <person name="Chandrababunaidu M.M."/>
            <person name="Singh D."/>
            <person name="Sen D."/>
            <person name="Bhan S."/>
            <person name="Das S."/>
            <person name="Gupta A."/>
            <person name="Adhikary S.P."/>
            <person name="Tripathy S."/>
        </authorList>
    </citation>
    <scope>NUCLEOTIDE SEQUENCE</scope>
    <source>
        <strain evidence="2">VB521301</strain>
    </source>
</reference>
<evidence type="ECO:0000313" key="3">
    <source>
        <dbReference type="Proteomes" id="UP000029738"/>
    </source>
</evidence>
<comment type="caution">
    <text evidence="2">The sequence shown here is derived from an EMBL/GenBank/DDBJ whole genome shotgun (WGS) entry which is preliminary data.</text>
</comment>
<organism evidence="2">
    <name type="scientific">Tolypothrix bouteillei VB521301</name>
    <dbReference type="NCBI Taxonomy" id="1479485"/>
    <lineage>
        <taxon>Bacteria</taxon>
        <taxon>Bacillati</taxon>
        <taxon>Cyanobacteriota</taxon>
        <taxon>Cyanophyceae</taxon>
        <taxon>Nostocales</taxon>
        <taxon>Tolypothrichaceae</taxon>
        <taxon>Tolypothrix</taxon>
    </lineage>
</organism>
<evidence type="ECO:0000313" key="1">
    <source>
        <dbReference type="EMBL" id="KAF3886930.1"/>
    </source>
</evidence>
<dbReference type="RefSeq" id="WP_038092527.1">
    <property type="nucleotide sequence ID" value="NZ_JHEG04000001.1"/>
</dbReference>
<dbReference type="EMBL" id="JHEG02000048">
    <property type="protein sequence ID" value="KIE10892.1"/>
    <property type="molecule type" value="Genomic_DNA"/>
</dbReference>
<dbReference type="EMBL" id="JHEG04000001">
    <property type="protein sequence ID" value="KAF3886930.1"/>
    <property type="molecule type" value="Genomic_DNA"/>
</dbReference>
<name>A0A0C1N8B5_9CYAN</name>
<sequence length="91" mass="10732">MMQYVILRSTIELSARGEEVTQIFTLLYKKICLRSQQLTYDYLRSHSAIALSYDSEKIKILFVEIITTGERTNSMKRKILLLGEKRYHQLT</sequence>
<proteinExistence type="predicted"/>
<protein>
    <submittedName>
        <fullName evidence="2">Uncharacterized protein</fullName>
    </submittedName>
</protein>
<accession>A0A0C1N8B5</accession>
<dbReference type="AlphaFoldDB" id="A0A0C1N8B5"/>
<reference evidence="1" key="2">
    <citation type="submission" date="2019-11" db="EMBL/GenBank/DDBJ databases">
        <title>Improved Assembly of Tolypothrix boutellei genome.</title>
        <authorList>
            <person name="Sarangi A.N."/>
            <person name="Mukherjee M."/>
            <person name="Ghosh S."/>
            <person name="Singh D."/>
            <person name="Das A."/>
            <person name="Kant S."/>
            <person name="Prusty A."/>
            <person name="Tripathy S."/>
        </authorList>
    </citation>
    <scope>NUCLEOTIDE SEQUENCE</scope>
    <source>
        <strain evidence="1">VB521301</strain>
    </source>
</reference>
<evidence type="ECO:0000313" key="2">
    <source>
        <dbReference type="EMBL" id="KIE10892.1"/>
    </source>
</evidence>
<gene>
    <name evidence="2" type="ORF">DA73_0220795</name>
    <name evidence="1" type="ORF">DA73_0400016615</name>
</gene>
<keyword evidence="3" id="KW-1185">Reference proteome</keyword>
<dbReference type="Proteomes" id="UP000029738">
    <property type="component" value="Unassembled WGS sequence"/>
</dbReference>